<dbReference type="OrthoDB" id="8901824at2759"/>
<accession>A0A401SMP8</accession>
<proteinExistence type="predicted"/>
<evidence type="ECO:0000256" key="1">
    <source>
        <dbReference type="SAM" id="MobiDB-lite"/>
    </source>
</evidence>
<dbReference type="OMA" id="HLGWLEY"/>
<comment type="caution">
    <text evidence="2">The sequence shown here is derived from an EMBL/GenBank/DDBJ whole genome shotgun (WGS) entry which is preliminary data.</text>
</comment>
<reference evidence="2 3" key="1">
    <citation type="journal article" date="2018" name="Nat. Ecol. Evol.">
        <title>Shark genomes provide insights into elasmobranch evolution and the origin of vertebrates.</title>
        <authorList>
            <person name="Hara Y"/>
            <person name="Yamaguchi K"/>
            <person name="Onimaru K"/>
            <person name="Kadota M"/>
            <person name="Koyanagi M"/>
            <person name="Keeley SD"/>
            <person name="Tatsumi K"/>
            <person name="Tanaka K"/>
            <person name="Motone F"/>
            <person name="Kageyama Y"/>
            <person name="Nozu R"/>
            <person name="Adachi N"/>
            <person name="Nishimura O"/>
            <person name="Nakagawa R"/>
            <person name="Tanegashima C"/>
            <person name="Kiyatake I"/>
            <person name="Matsumoto R"/>
            <person name="Murakumo K"/>
            <person name="Nishida K"/>
            <person name="Terakita A"/>
            <person name="Kuratani S"/>
            <person name="Sato K"/>
            <person name="Hyodo S Kuraku.S."/>
        </authorList>
    </citation>
    <scope>NUCLEOTIDE SEQUENCE [LARGE SCALE GENOMIC DNA]</scope>
</reference>
<dbReference type="AlphaFoldDB" id="A0A401SMP8"/>
<gene>
    <name evidence="2" type="ORF">chiPu_0010132</name>
</gene>
<sequence length="200" mass="22930">MSTFGKLTDYFQHRRSRADLGVTRRDSRSSGSCGCGTSETRSLDRKLQRPLLAKSRTLPSIPQSPTVTRAHKELLSDSNDGRSQSKLLLATESQKGYRVPSFEKTWRREDDEDEVTEDTSKPWNLGTEINESPFTYFRSKSVYMRKSISVDEHLGWLEYSQDPSESKVEKVKVNLRRKFVSKITFDLLVSVKKAFALQIV</sequence>
<feature type="region of interest" description="Disordered" evidence="1">
    <location>
        <begin position="19"/>
        <end position="47"/>
    </location>
</feature>
<dbReference type="STRING" id="137246.A0A401SMP8"/>
<protein>
    <submittedName>
        <fullName evidence="2">Uncharacterized protein</fullName>
    </submittedName>
</protein>
<organism evidence="2 3">
    <name type="scientific">Chiloscyllium punctatum</name>
    <name type="common">Brownbanded bambooshark</name>
    <name type="synonym">Hemiscyllium punctatum</name>
    <dbReference type="NCBI Taxonomy" id="137246"/>
    <lineage>
        <taxon>Eukaryota</taxon>
        <taxon>Metazoa</taxon>
        <taxon>Chordata</taxon>
        <taxon>Craniata</taxon>
        <taxon>Vertebrata</taxon>
        <taxon>Chondrichthyes</taxon>
        <taxon>Elasmobranchii</taxon>
        <taxon>Galeomorphii</taxon>
        <taxon>Galeoidea</taxon>
        <taxon>Orectolobiformes</taxon>
        <taxon>Hemiscylliidae</taxon>
        <taxon>Chiloscyllium</taxon>
    </lineage>
</organism>
<evidence type="ECO:0000313" key="2">
    <source>
        <dbReference type="EMBL" id="GCC31672.1"/>
    </source>
</evidence>
<name>A0A401SMP8_CHIPU</name>
<keyword evidence="3" id="KW-1185">Reference proteome</keyword>
<evidence type="ECO:0000313" key="3">
    <source>
        <dbReference type="Proteomes" id="UP000287033"/>
    </source>
</evidence>
<feature type="compositionally biased region" description="Low complexity" evidence="1">
    <location>
        <begin position="29"/>
        <end position="40"/>
    </location>
</feature>
<dbReference type="EMBL" id="BEZZ01000381">
    <property type="protein sequence ID" value="GCC31672.1"/>
    <property type="molecule type" value="Genomic_DNA"/>
</dbReference>
<dbReference type="Proteomes" id="UP000287033">
    <property type="component" value="Unassembled WGS sequence"/>
</dbReference>